<proteinExistence type="predicted"/>
<organism evidence="1 2">
    <name type="scientific">Candidatus Methylumidiphilus alinenensis</name>
    <dbReference type="NCBI Taxonomy" id="2202197"/>
    <lineage>
        <taxon>Bacteria</taxon>
        <taxon>Pseudomonadati</taxon>
        <taxon>Pseudomonadota</taxon>
        <taxon>Gammaproteobacteria</taxon>
        <taxon>Methylococcales</taxon>
        <taxon>Candidatus Methylumidiphilus</taxon>
    </lineage>
</organism>
<comment type="caution">
    <text evidence="1">The sequence shown here is derived from an EMBL/GenBank/DDBJ whole genome shotgun (WGS) entry which is preliminary data.</text>
</comment>
<sequence length="68" mass="7701">MKDEIIAEVRAIREAHAAKFNFDLDAIYEDIKRSEAEHLARGGKFVDPPATTPGITHSDYQKIRFGEL</sequence>
<accession>A0A2W4RHH5</accession>
<dbReference type="AlphaFoldDB" id="A0A2W4RHH5"/>
<gene>
    <name evidence="1" type="ORF">DM484_11575</name>
</gene>
<dbReference type="Proteomes" id="UP000249396">
    <property type="component" value="Unassembled WGS sequence"/>
</dbReference>
<reference evidence="1 2" key="1">
    <citation type="journal article" date="2018" name="Aquat. Microb. Ecol.">
        <title>Gammaproteobacterial methanotrophs dominate.</title>
        <authorList>
            <person name="Rissanen A.J."/>
            <person name="Saarenheimo J."/>
            <person name="Tiirola M."/>
            <person name="Peura S."/>
            <person name="Aalto S.L."/>
            <person name="Karvinen A."/>
            <person name="Nykanen H."/>
        </authorList>
    </citation>
    <scope>NUCLEOTIDE SEQUENCE [LARGE SCALE GENOMIC DNA]</scope>
    <source>
        <strain evidence="1">AMbin10</strain>
    </source>
</reference>
<evidence type="ECO:0000313" key="2">
    <source>
        <dbReference type="Proteomes" id="UP000249396"/>
    </source>
</evidence>
<name>A0A2W4RHH5_9GAMM</name>
<protein>
    <submittedName>
        <fullName evidence="1">Uncharacterized protein</fullName>
    </submittedName>
</protein>
<evidence type="ECO:0000313" key="1">
    <source>
        <dbReference type="EMBL" id="PZN79278.1"/>
    </source>
</evidence>
<dbReference type="EMBL" id="QJPH01000302">
    <property type="protein sequence ID" value="PZN79278.1"/>
    <property type="molecule type" value="Genomic_DNA"/>
</dbReference>